<sequence length="340" mass="38617">MSHPPHPLATVSQVVETPSHKDGVPRSLEEDLRVAGCMLIQEAGIMLTLPQSTMATAQVLFHRFFYVSSLCSFGTNDIAISALYLSSKLNETPVRLRDLINTFIYLSARIKHLLSLSPDHDLSADLPELPRQDEGWRIGLGQDSQARSKGVWDGFEFQVPGFHDEVFWDWKDVIVASEMQILKRLGFNMQVDLPYSHVINYCKILDLVFEPEVAQTAWSILNDALLTPLYAIHPPHTLAVASIFLTTRLLRIPLPDDWYILFDTTYEEMTHCAGTVMRLYHDWGVKAPPGHPASLLSAEEASTGSWEAGRKAREGRWRRAWILAQSRKAVRRWIEENSQR</sequence>
<comment type="caution">
    <text evidence="3">The sequence shown here is derived from an EMBL/GenBank/DDBJ whole genome shotgun (WGS) entry which is preliminary data.</text>
</comment>
<dbReference type="Proteomes" id="UP001182556">
    <property type="component" value="Unassembled WGS sequence"/>
</dbReference>
<organism evidence="3 4">
    <name type="scientific">Papiliotrema laurentii</name>
    <name type="common">Cryptococcus laurentii</name>
    <dbReference type="NCBI Taxonomy" id="5418"/>
    <lineage>
        <taxon>Eukaryota</taxon>
        <taxon>Fungi</taxon>
        <taxon>Dikarya</taxon>
        <taxon>Basidiomycota</taxon>
        <taxon>Agaricomycotina</taxon>
        <taxon>Tremellomycetes</taxon>
        <taxon>Tremellales</taxon>
        <taxon>Rhynchogastremaceae</taxon>
        <taxon>Papiliotrema</taxon>
    </lineage>
</organism>
<name>A0AAD9FVQ7_PAPLA</name>
<gene>
    <name evidence="3" type="ORF">DB88DRAFT_476556</name>
</gene>
<dbReference type="InterPro" id="IPR043198">
    <property type="entry name" value="Cyclin/Ssn8"/>
</dbReference>
<evidence type="ECO:0000313" key="4">
    <source>
        <dbReference type="Proteomes" id="UP001182556"/>
    </source>
</evidence>
<evidence type="ECO:0000256" key="1">
    <source>
        <dbReference type="RuleBase" id="RU000383"/>
    </source>
</evidence>
<evidence type="ECO:0000259" key="2">
    <source>
        <dbReference type="SMART" id="SM00385"/>
    </source>
</evidence>
<keyword evidence="3" id="KW-0418">Kinase</keyword>
<dbReference type="GO" id="GO:0006357">
    <property type="term" value="P:regulation of transcription by RNA polymerase II"/>
    <property type="evidence" value="ECO:0007669"/>
    <property type="project" value="InterPro"/>
</dbReference>
<dbReference type="EMBL" id="JAODAN010000001">
    <property type="protein sequence ID" value="KAK1927063.1"/>
    <property type="molecule type" value="Genomic_DNA"/>
</dbReference>
<reference evidence="3" key="1">
    <citation type="submission" date="2023-02" db="EMBL/GenBank/DDBJ databases">
        <title>Identification and recombinant expression of a fungal hydrolase from Papiliotrema laurentii that hydrolyzes apple cutin and clears colloidal polyester polyurethane.</title>
        <authorList>
            <consortium name="DOE Joint Genome Institute"/>
            <person name="Roman V.A."/>
            <person name="Bojanowski C."/>
            <person name="Crable B.R."/>
            <person name="Wagner D.N."/>
            <person name="Hung C.S."/>
            <person name="Nadeau L.J."/>
            <person name="Schratz L."/>
            <person name="Haridas S."/>
            <person name="Pangilinan J."/>
            <person name="Lipzen A."/>
            <person name="Na H."/>
            <person name="Yan M."/>
            <person name="Ng V."/>
            <person name="Grigoriev I.V."/>
            <person name="Spatafora J.W."/>
            <person name="Barlow D."/>
            <person name="Biffinger J."/>
            <person name="Kelley-Loughnane N."/>
            <person name="Varaljay V.A."/>
            <person name="Crookes-Goodson W.J."/>
        </authorList>
    </citation>
    <scope>NUCLEOTIDE SEQUENCE</scope>
    <source>
        <strain evidence="3">5307AH</strain>
    </source>
</reference>
<dbReference type="SUPFAM" id="SSF47954">
    <property type="entry name" value="Cyclin-like"/>
    <property type="match status" value="2"/>
</dbReference>
<evidence type="ECO:0000313" key="3">
    <source>
        <dbReference type="EMBL" id="KAK1927063.1"/>
    </source>
</evidence>
<dbReference type="GO" id="GO:0016301">
    <property type="term" value="F:kinase activity"/>
    <property type="evidence" value="ECO:0007669"/>
    <property type="project" value="UniProtKB-KW"/>
</dbReference>
<dbReference type="InterPro" id="IPR006671">
    <property type="entry name" value="Cyclin_N"/>
</dbReference>
<dbReference type="Gene3D" id="1.10.472.10">
    <property type="entry name" value="Cyclin-like"/>
    <property type="match status" value="2"/>
</dbReference>
<keyword evidence="3" id="KW-0808">Transferase</keyword>
<dbReference type="Pfam" id="PF00134">
    <property type="entry name" value="Cyclin_N"/>
    <property type="match status" value="1"/>
</dbReference>
<dbReference type="AlphaFoldDB" id="A0AAD9FVQ7"/>
<comment type="similarity">
    <text evidence="1">Belongs to the cyclin family.</text>
</comment>
<protein>
    <submittedName>
        <fullName evidence="3">Cyclin-dependent protein kinase regulator</fullName>
    </submittedName>
</protein>
<dbReference type="SMART" id="SM00385">
    <property type="entry name" value="CYCLIN"/>
    <property type="match status" value="2"/>
</dbReference>
<feature type="domain" description="Cyclin-like" evidence="2">
    <location>
        <begin position="38"/>
        <end position="183"/>
    </location>
</feature>
<feature type="domain" description="Cyclin-like" evidence="2">
    <location>
        <begin position="196"/>
        <end position="278"/>
    </location>
</feature>
<accession>A0AAD9FVQ7</accession>
<dbReference type="GO" id="GO:0016538">
    <property type="term" value="F:cyclin-dependent protein serine/threonine kinase regulator activity"/>
    <property type="evidence" value="ECO:0007669"/>
    <property type="project" value="InterPro"/>
</dbReference>
<dbReference type="InterPro" id="IPR013763">
    <property type="entry name" value="Cyclin-like_dom"/>
</dbReference>
<keyword evidence="1" id="KW-0195">Cyclin</keyword>
<keyword evidence="4" id="KW-1185">Reference proteome</keyword>
<proteinExistence type="inferred from homology"/>
<dbReference type="InterPro" id="IPR036915">
    <property type="entry name" value="Cyclin-like_sf"/>
</dbReference>
<dbReference type="PANTHER" id="PTHR10026">
    <property type="entry name" value="CYCLIN"/>
    <property type="match status" value="1"/>
</dbReference>